<evidence type="ECO:0000313" key="1">
    <source>
        <dbReference type="EMBL" id="CAD8541066.1"/>
    </source>
</evidence>
<proteinExistence type="predicted"/>
<organism evidence="1">
    <name type="scientific">Calcidiscus leptoporus</name>
    <dbReference type="NCBI Taxonomy" id="127549"/>
    <lineage>
        <taxon>Eukaryota</taxon>
        <taxon>Haptista</taxon>
        <taxon>Haptophyta</taxon>
        <taxon>Prymnesiophyceae</taxon>
        <taxon>Coccolithales</taxon>
        <taxon>Calcidiscaceae</taxon>
        <taxon>Calcidiscus</taxon>
    </lineage>
</organism>
<name>A0A7S0J4N4_9EUKA</name>
<reference evidence="1" key="1">
    <citation type="submission" date="2021-01" db="EMBL/GenBank/DDBJ databases">
        <authorList>
            <person name="Corre E."/>
            <person name="Pelletier E."/>
            <person name="Niang G."/>
            <person name="Scheremetjew M."/>
            <person name="Finn R."/>
            <person name="Kale V."/>
            <person name="Holt S."/>
            <person name="Cochrane G."/>
            <person name="Meng A."/>
            <person name="Brown T."/>
            <person name="Cohen L."/>
        </authorList>
    </citation>
    <scope>NUCLEOTIDE SEQUENCE</scope>
    <source>
        <strain evidence="1">RCC1130</strain>
    </source>
</reference>
<protein>
    <submittedName>
        <fullName evidence="1">Uncharacterized protein</fullName>
    </submittedName>
</protein>
<gene>
    <name evidence="1" type="ORF">CLEP1334_LOCUS16352</name>
</gene>
<dbReference type="EMBL" id="HBER01032507">
    <property type="protein sequence ID" value="CAD8541066.1"/>
    <property type="molecule type" value="Transcribed_RNA"/>
</dbReference>
<dbReference type="AlphaFoldDB" id="A0A7S0J4N4"/>
<sequence>MLMSPLAALEWLGCGRFLACCPGVPGVRNGRSLDNTSPPLEFIFAIVSAISLEDHRNANVQSMRSACKSELMRGCSSLDSRSRSTQSQPDGCSATMALPLASLKWEGSEEVRR</sequence>
<accession>A0A7S0J4N4</accession>